<evidence type="ECO:0000313" key="3">
    <source>
        <dbReference type="EMBL" id="PXV60113.1"/>
    </source>
</evidence>
<evidence type="ECO:0000313" key="4">
    <source>
        <dbReference type="Proteomes" id="UP000247973"/>
    </source>
</evidence>
<dbReference type="InterPro" id="IPR005094">
    <property type="entry name" value="Endonuclease_MobA/VirD2"/>
</dbReference>
<proteinExistence type="predicted"/>
<sequence>MLAKISTGKSVFGVLNYNKIKVEDKQADVIYRQKMFDSADGKFSIRDCMDSFYSYLSNNRKTENVVFHASLNPDPKDKLSDEQLAEIARSYMQKLGYGNQPYVVFKHSDIQRQHLHIVSLRIDETGKKINDSYEVRRSMKICKELEQEFKLIPLKKGKRENEAPTRKIDYQAGDIKHQVGNITKSVMANYRFQSLGEYCTLLEMFHVTTEEVKGEHNGKPYNGLIYSAIDEHKNKVGVPIKSSKFGKDVGYDALQKHFELSKSAIEKVKVKERLKPIISEAMKRSRCMDDFRKSLLQSGIGCVFRKNEQGRIYGVTFIDYQNQTILNGSRLGKEFSANVFNDLLNNPSQRNIQQTVVDKLSIETNRLSNSVESVGVQPDADSDGLSLLAFEQHGTDWEAEKFAGEKEKEEKIRQRKKRGRGM</sequence>
<dbReference type="NCBIfam" id="NF041325">
    <property type="entry name" value="Bacteroid_MobB"/>
    <property type="match status" value="1"/>
</dbReference>
<reference evidence="3 4" key="1">
    <citation type="submission" date="2018-03" db="EMBL/GenBank/DDBJ databases">
        <title>Genomic Encyclopedia of Archaeal and Bacterial Type Strains, Phase II (KMG-II): from individual species to whole genera.</title>
        <authorList>
            <person name="Goeker M."/>
        </authorList>
    </citation>
    <scope>NUCLEOTIDE SEQUENCE [LARGE SCALE GENOMIC DNA]</scope>
    <source>
        <strain evidence="3 4">DSM 100214</strain>
    </source>
</reference>
<comment type="caution">
    <text evidence="3">The sequence shown here is derived from an EMBL/GenBank/DDBJ whole genome shotgun (WGS) entry which is preliminary data.</text>
</comment>
<feature type="compositionally biased region" description="Basic residues" evidence="1">
    <location>
        <begin position="413"/>
        <end position="422"/>
    </location>
</feature>
<dbReference type="Proteomes" id="UP000247973">
    <property type="component" value="Unassembled WGS sequence"/>
</dbReference>
<evidence type="ECO:0000256" key="1">
    <source>
        <dbReference type="SAM" id="MobiDB-lite"/>
    </source>
</evidence>
<evidence type="ECO:0000259" key="2">
    <source>
        <dbReference type="Pfam" id="PF03432"/>
    </source>
</evidence>
<feature type="compositionally biased region" description="Basic and acidic residues" evidence="1">
    <location>
        <begin position="399"/>
        <end position="412"/>
    </location>
</feature>
<feature type="domain" description="MobA/VirD2-like nuclease" evidence="2">
    <location>
        <begin position="43"/>
        <end position="151"/>
    </location>
</feature>
<dbReference type="RefSeq" id="WP_110312161.1">
    <property type="nucleotide sequence ID" value="NZ_QICL01000031.1"/>
</dbReference>
<dbReference type="AlphaFoldDB" id="A0A2V3PLK3"/>
<keyword evidence="4" id="KW-1185">Reference proteome</keyword>
<dbReference type="Pfam" id="PF03432">
    <property type="entry name" value="Relaxase"/>
    <property type="match status" value="1"/>
</dbReference>
<dbReference type="OrthoDB" id="915634at2"/>
<accession>A0A2V3PLK3</accession>
<dbReference type="EMBL" id="QICL01000031">
    <property type="protein sequence ID" value="PXV60113.1"/>
    <property type="molecule type" value="Genomic_DNA"/>
</dbReference>
<gene>
    <name evidence="3" type="ORF">CLV62_13133</name>
</gene>
<name>A0A2V3PLK3_9BACT</name>
<protein>
    <submittedName>
        <fullName evidence="3">Relaxase/mobilization nuclease-like protein</fullName>
    </submittedName>
</protein>
<organism evidence="3 4">
    <name type="scientific">Dysgonomonas alginatilytica</name>
    <dbReference type="NCBI Taxonomy" id="1605892"/>
    <lineage>
        <taxon>Bacteria</taxon>
        <taxon>Pseudomonadati</taxon>
        <taxon>Bacteroidota</taxon>
        <taxon>Bacteroidia</taxon>
        <taxon>Bacteroidales</taxon>
        <taxon>Dysgonomonadaceae</taxon>
        <taxon>Dysgonomonas</taxon>
    </lineage>
</organism>
<feature type="region of interest" description="Disordered" evidence="1">
    <location>
        <begin position="399"/>
        <end position="422"/>
    </location>
</feature>